<organism evidence="1 2">
    <name type="scientific">Streptomyces microflavus</name>
    <name type="common">Streptomyces lipmanii</name>
    <dbReference type="NCBI Taxonomy" id="1919"/>
    <lineage>
        <taxon>Bacteria</taxon>
        <taxon>Bacillati</taxon>
        <taxon>Actinomycetota</taxon>
        <taxon>Actinomycetes</taxon>
        <taxon>Kitasatosporales</taxon>
        <taxon>Streptomycetaceae</taxon>
        <taxon>Streptomyces</taxon>
    </lineage>
</organism>
<dbReference type="Proteomes" id="UP000471648">
    <property type="component" value="Unassembled WGS sequence"/>
</dbReference>
<dbReference type="AlphaFoldDB" id="A0A6N9VG52"/>
<sequence length="81" mass="8724">MTQPQMTTVARHLTIGGATVITTHDPEMKASVSECGGCPAVNSCYWESRADRWDNGSSWADIDARAWAQSHAETCRATPAA</sequence>
<comment type="caution">
    <text evidence="1">The sequence shown here is derived from an EMBL/GenBank/DDBJ whole genome shotgun (WGS) entry which is preliminary data.</text>
</comment>
<protein>
    <submittedName>
        <fullName evidence="1">Uncharacterized protein</fullName>
    </submittedName>
</protein>
<evidence type="ECO:0000313" key="1">
    <source>
        <dbReference type="EMBL" id="NEB70268.1"/>
    </source>
</evidence>
<dbReference type="RefSeq" id="WP_164358157.1">
    <property type="nucleotide sequence ID" value="NZ_JAAGME010001046.1"/>
</dbReference>
<evidence type="ECO:0000313" key="2">
    <source>
        <dbReference type="Proteomes" id="UP000471648"/>
    </source>
</evidence>
<reference evidence="1 2" key="1">
    <citation type="submission" date="2020-01" db="EMBL/GenBank/DDBJ databases">
        <title>Insect and environment-associated Actinomycetes.</title>
        <authorList>
            <person name="Currrie C."/>
            <person name="Chevrette M."/>
            <person name="Carlson C."/>
            <person name="Stubbendieck R."/>
            <person name="Wendt-Pienkowski E."/>
        </authorList>
    </citation>
    <scope>NUCLEOTIDE SEQUENCE [LARGE SCALE GENOMIC DNA]</scope>
    <source>
        <strain evidence="1 2">SID14438</strain>
    </source>
</reference>
<dbReference type="EMBL" id="JAAGME010001046">
    <property type="protein sequence ID" value="NEB70268.1"/>
    <property type="molecule type" value="Genomic_DNA"/>
</dbReference>
<gene>
    <name evidence="1" type="ORF">G3I39_24905</name>
</gene>
<proteinExistence type="predicted"/>
<accession>A0A6N9VG52</accession>
<name>A0A6N9VG52_STRMI</name>